<evidence type="ECO:0000259" key="6">
    <source>
        <dbReference type="Pfam" id="PF03936"/>
    </source>
</evidence>
<sequence length="442" mass="51234">MEGDMIEEVQQLKEEVRKMLVAVVENPIDKLKLVDSIQKLGVFYHFEKEIDQVLEETYVAFKSSLNNQSSDEDLNTVALLFRLLRQQGYKVPCDIFSKFVEDNGKFKETLRSDARGILSLYEATHMRVHGEDLLEEALDFSTKHLKQIVENSSSPFTTEISNALKLPIRRALPRVKARDYIEIYQQDPSHNDALLAFSKLDFNILQKLHQSELKEITRWDISMINLLPEYMKVYYIALLDLFEEIDKEIVKDGTSYRAHFAKEAIKRHAESCFKEAKWLNKKYKPKFEEYMEVALVSSGYALLATISFVCMGDIATKEVLDWLSDCPKILEASTIISRLMNDVVSYKFEQEREHVVSAVECYMDNYGCSEEETYAEFRKQLEDAWKNINESCLRPMTVPKPFLLRVLNLSRVVALLYCDEDGYTNSKGRTKLLIQSILVDPV</sequence>
<dbReference type="EMBL" id="OZ021739">
    <property type="protein sequence ID" value="CAK9321895.1"/>
    <property type="molecule type" value="Genomic_DNA"/>
</dbReference>
<keyword evidence="4" id="KW-0456">Lyase</keyword>
<dbReference type="InterPro" id="IPR044814">
    <property type="entry name" value="Terpene_cyclase_plant_C1"/>
</dbReference>
<dbReference type="InterPro" id="IPR036965">
    <property type="entry name" value="Terpene_synth_N_sf"/>
</dbReference>
<reference evidence="7 8" key="1">
    <citation type="submission" date="2024-03" db="EMBL/GenBank/DDBJ databases">
        <authorList>
            <person name="Gkanogiannis A."/>
            <person name="Becerra Lopez-Lavalle L."/>
        </authorList>
    </citation>
    <scope>NUCLEOTIDE SEQUENCE [LARGE SCALE GENOMIC DNA]</scope>
</reference>
<evidence type="ECO:0000256" key="3">
    <source>
        <dbReference type="ARBA" id="ARBA00022842"/>
    </source>
</evidence>
<dbReference type="SUPFAM" id="SSF48576">
    <property type="entry name" value="Terpenoid synthases"/>
    <property type="match status" value="1"/>
</dbReference>
<protein>
    <submittedName>
        <fullName evidence="7">Uncharacterized protein</fullName>
    </submittedName>
</protein>
<dbReference type="Gene3D" id="1.10.600.10">
    <property type="entry name" value="Farnesyl Diphosphate Synthase"/>
    <property type="match status" value="2"/>
</dbReference>
<organism evidence="7 8">
    <name type="scientific">Citrullus colocynthis</name>
    <name type="common">colocynth</name>
    <dbReference type="NCBI Taxonomy" id="252529"/>
    <lineage>
        <taxon>Eukaryota</taxon>
        <taxon>Viridiplantae</taxon>
        <taxon>Streptophyta</taxon>
        <taxon>Embryophyta</taxon>
        <taxon>Tracheophyta</taxon>
        <taxon>Spermatophyta</taxon>
        <taxon>Magnoliopsida</taxon>
        <taxon>eudicotyledons</taxon>
        <taxon>Gunneridae</taxon>
        <taxon>Pentapetalae</taxon>
        <taxon>rosids</taxon>
        <taxon>fabids</taxon>
        <taxon>Cucurbitales</taxon>
        <taxon>Cucurbitaceae</taxon>
        <taxon>Benincaseae</taxon>
        <taxon>Citrullus</taxon>
    </lineage>
</organism>
<dbReference type="PANTHER" id="PTHR31225">
    <property type="entry name" value="OS04G0344100 PROTEIN-RELATED"/>
    <property type="match status" value="1"/>
</dbReference>
<dbReference type="InterPro" id="IPR008949">
    <property type="entry name" value="Isoprenoid_synthase_dom_sf"/>
</dbReference>
<proteinExistence type="predicted"/>
<comment type="cofactor">
    <cofactor evidence="1">
        <name>Mg(2+)</name>
        <dbReference type="ChEBI" id="CHEBI:18420"/>
    </cofactor>
</comment>
<accession>A0ABP0YQL1</accession>
<evidence type="ECO:0000259" key="5">
    <source>
        <dbReference type="Pfam" id="PF01397"/>
    </source>
</evidence>
<dbReference type="InterPro" id="IPR005630">
    <property type="entry name" value="Terpene_synthase_metal-bd"/>
</dbReference>
<dbReference type="InterPro" id="IPR008930">
    <property type="entry name" value="Terpenoid_cyclase/PrenylTrfase"/>
</dbReference>
<keyword evidence="2" id="KW-0479">Metal-binding</keyword>
<feature type="domain" description="Terpene synthase metal-binding" evidence="6">
    <location>
        <begin position="215"/>
        <end position="386"/>
    </location>
</feature>
<feature type="domain" description="Terpene synthase N-terminal" evidence="5">
    <location>
        <begin position="4"/>
        <end position="164"/>
    </location>
</feature>
<dbReference type="InterPro" id="IPR001906">
    <property type="entry name" value="Terpene_synth_N"/>
</dbReference>
<dbReference type="Gene3D" id="1.50.10.130">
    <property type="entry name" value="Terpene synthase, N-terminal domain"/>
    <property type="match status" value="1"/>
</dbReference>
<dbReference type="Pfam" id="PF01397">
    <property type="entry name" value="Terpene_synth"/>
    <property type="match status" value="1"/>
</dbReference>
<evidence type="ECO:0000313" key="8">
    <source>
        <dbReference type="Proteomes" id="UP001642487"/>
    </source>
</evidence>
<evidence type="ECO:0000313" key="7">
    <source>
        <dbReference type="EMBL" id="CAK9321895.1"/>
    </source>
</evidence>
<evidence type="ECO:0000256" key="2">
    <source>
        <dbReference type="ARBA" id="ARBA00022723"/>
    </source>
</evidence>
<gene>
    <name evidence="7" type="ORF">CITCOLO1_LOCUS13994</name>
</gene>
<keyword evidence="3" id="KW-0460">Magnesium</keyword>
<name>A0ABP0YQL1_9ROSI</name>
<dbReference type="PANTHER" id="PTHR31225:SF221">
    <property type="entry name" value="(-)-GERMACRENE D SYNTHASE"/>
    <property type="match status" value="1"/>
</dbReference>
<dbReference type="InterPro" id="IPR050148">
    <property type="entry name" value="Terpene_synthase-like"/>
</dbReference>
<dbReference type="Pfam" id="PF03936">
    <property type="entry name" value="Terpene_synth_C"/>
    <property type="match status" value="1"/>
</dbReference>
<evidence type="ECO:0000256" key="4">
    <source>
        <dbReference type="ARBA" id="ARBA00023239"/>
    </source>
</evidence>
<dbReference type="Proteomes" id="UP001642487">
    <property type="component" value="Chromosome 5"/>
</dbReference>
<dbReference type="CDD" id="cd00684">
    <property type="entry name" value="Terpene_cyclase_plant_C1"/>
    <property type="match status" value="1"/>
</dbReference>
<keyword evidence="8" id="KW-1185">Reference proteome</keyword>
<evidence type="ECO:0000256" key="1">
    <source>
        <dbReference type="ARBA" id="ARBA00001946"/>
    </source>
</evidence>
<dbReference type="SUPFAM" id="SSF48239">
    <property type="entry name" value="Terpenoid cyclases/Protein prenyltransferases"/>
    <property type="match status" value="1"/>
</dbReference>